<evidence type="ECO:0000256" key="2">
    <source>
        <dbReference type="ARBA" id="ARBA00022490"/>
    </source>
</evidence>
<evidence type="ECO:0000313" key="10">
    <source>
        <dbReference type="Proteomes" id="UP000282654"/>
    </source>
</evidence>
<dbReference type="PROSITE" id="PS51740">
    <property type="entry name" value="SPOVT_ABRB"/>
    <property type="match status" value="2"/>
</dbReference>
<evidence type="ECO:0000259" key="8">
    <source>
        <dbReference type="PROSITE" id="PS51740"/>
    </source>
</evidence>
<proteinExistence type="inferred from homology"/>
<dbReference type="CDD" id="cd16321">
    <property type="entry name" value="MraZ_C"/>
    <property type="match status" value="1"/>
</dbReference>
<comment type="caution">
    <text evidence="9">The sequence shown here is derived from an EMBL/GenBank/DDBJ whole genome shotgun (WGS) entry which is preliminary data.</text>
</comment>
<dbReference type="NCBIfam" id="TIGR00242">
    <property type="entry name" value="division/cell wall cluster transcriptional repressor MraZ"/>
    <property type="match status" value="1"/>
</dbReference>
<dbReference type="InterPro" id="IPR007159">
    <property type="entry name" value="SpoVT-AbrB_dom"/>
</dbReference>
<accession>A0A3N5ANW5</accession>
<dbReference type="FunFam" id="3.40.1550.20:FF:000002">
    <property type="entry name" value="Transcriptional regulator MraZ"/>
    <property type="match status" value="1"/>
</dbReference>
<dbReference type="GO" id="GO:0009295">
    <property type="term" value="C:nucleoid"/>
    <property type="evidence" value="ECO:0007669"/>
    <property type="project" value="UniProtKB-SubCell"/>
</dbReference>
<keyword evidence="3" id="KW-0677">Repeat</keyword>
<feature type="domain" description="SpoVT-AbrB" evidence="8">
    <location>
        <begin position="76"/>
        <end position="119"/>
    </location>
</feature>
<evidence type="ECO:0000256" key="4">
    <source>
        <dbReference type="ARBA" id="ARBA00023015"/>
    </source>
</evidence>
<gene>
    <name evidence="7" type="primary">mraZ</name>
    <name evidence="9" type="ORF">EDD75_1047</name>
</gene>
<dbReference type="InterPro" id="IPR035644">
    <property type="entry name" value="MraZ_C"/>
</dbReference>
<dbReference type="Pfam" id="PF02381">
    <property type="entry name" value="MraZ"/>
    <property type="match status" value="2"/>
</dbReference>
<dbReference type="GO" id="GO:0000976">
    <property type="term" value="F:transcription cis-regulatory region binding"/>
    <property type="evidence" value="ECO:0007669"/>
    <property type="project" value="TreeGrafter"/>
</dbReference>
<sequence length="147" mass="16894">MFIGEYLHTVDAKGRLFIPARFREGLGERFVVTRGLDRCLFGFPLAEWGKLEERLRRLPFARADVRAFSRLFFAGAAELEVDKQGRILIPATLRDYAGLARDVVILGVSSRVEFWAKEEWERYSAQTQAAYEEIAEKLVDFDFPATD</sequence>
<keyword evidence="4 7" id="KW-0805">Transcription regulation</keyword>
<comment type="subcellular location">
    <subcellularLocation>
        <location evidence="7">Cytoplasm</location>
        <location evidence="7">Nucleoid</location>
    </subcellularLocation>
</comment>
<keyword evidence="6 7" id="KW-0804">Transcription</keyword>
<dbReference type="PANTHER" id="PTHR34701:SF1">
    <property type="entry name" value="TRANSCRIPTIONAL REGULATOR MRAZ"/>
    <property type="match status" value="1"/>
</dbReference>
<dbReference type="InterPro" id="IPR035642">
    <property type="entry name" value="MraZ_N"/>
</dbReference>
<dbReference type="HAMAP" id="MF_01008">
    <property type="entry name" value="MraZ"/>
    <property type="match status" value="1"/>
</dbReference>
<dbReference type="InterPro" id="IPR020603">
    <property type="entry name" value="MraZ_dom"/>
</dbReference>
<evidence type="ECO:0000256" key="6">
    <source>
        <dbReference type="ARBA" id="ARBA00023163"/>
    </source>
</evidence>
<dbReference type="SUPFAM" id="SSF89447">
    <property type="entry name" value="AbrB/MazE/MraZ-like"/>
    <property type="match status" value="1"/>
</dbReference>
<evidence type="ECO:0000256" key="7">
    <source>
        <dbReference type="HAMAP-Rule" id="MF_01008"/>
    </source>
</evidence>
<evidence type="ECO:0000313" key="9">
    <source>
        <dbReference type="EMBL" id="RPF46789.1"/>
    </source>
</evidence>
<protein>
    <recommendedName>
        <fullName evidence="1 7">Transcriptional regulator MraZ</fullName>
    </recommendedName>
</protein>
<evidence type="ECO:0000256" key="1">
    <source>
        <dbReference type="ARBA" id="ARBA00013860"/>
    </source>
</evidence>
<comment type="subunit">
    <text evidence="7">Forms oligomers.</text>
</comment>
<keyword evidence="10" id="KW-1185">Reference proteome</keyword>
<dbReference type="InterPro" id="IPR003444">
    <property type="entry name" value="MraZ"/>
</dbReference>
<keyword evidence="2 7" id="KW-0963">Cytoplasm</keyword>
<dbReference type="GO" id="GO:0005737">
    <property type="term" value="C:cytoplasm"/>
    <property type="evidence" value="ECO:0007669"/>
    <property type="project" value="UniProtKB-UniRule"/>
</dbReference>
<dbReference type="GO" id="GO:0003700">
    <property type="term" value="F:DNA-binding transcription factor activity"/>
    <property type="evidence" value="ECO:0007669"/>
    <property type="project" value="UniProtKB-UniRule"/>
</dbReference>
<evidence type="ECO:0000256" key="5">
    <source>
        <dbReference type="ARBA" id="ARBA00023125"/>
    </source>
</evidence>
<dbReference type="OrthoDB" id="9807753at2"/>
<dbReference type="Gene3D" id="3.40.1550.20">
    <property type="entry name" value="Transcriptional regulator MraZ domain"/>
    <property type="match status" value="1"/>
</dbReference>
<dbReference type="Proteomes" id="UP000282654">
    <property type="component" value="Unassembled WGS sequence"/>
</dbReference>
<dbReference type="PANTHER" id="PTHR34701">
    <property type="entry name" value="TRANSCRIPTIONAL REGULATOR MRAZ"/>
    <property type="match status" value="1"/>
</dbReference>
<evidence type="ECO:0000256" key="3">
    <source>
        <dbReference type="ARBA" id="ARBA00022737"/>
    </source>
</evidence>
<organism evidence="9 10">
    <name type="scientific">Thermodesulfitimonas autotrophica</name>
    <dbReference type="NCBI Taxonomy" id="1894989"/>
    <lineage>
        <taxon>Bacteria</taxon>
        <taxon>Bacillati</taxon>
        <taxon>Bacillota</taxon>
        <taxon>Clostridia</taxon>
        <taxon>Thermoanaerobacterales</taxon>
        <taxon>Thermoanaerobacteraceae</taxon>
        <taxon>Thermodesulfitimonas</taxon>
    </lineage>
</organism>
<reference evidence="9 10" key="1">
    <citation type="submission" date="2018-11" db="EMBL/GenBank/DDBJ databases">
        <title>Genomic Encyclopedia of Type Strains, Phase IV (KMG-IV): sequencing the most valuable type-strain genomes for metagenomic binning, comparative biology and taxonomic classification.</title>
        <authorList>
            <person name="Goeker M."/>
        </authorList>
    </citation>
    <scope>NUCLEOTIDE SEQUENCE [LARGE SCALE GENOMIC DNA]</scope>
    <source>
        <strain evidence="9 10">DSM 102936</strain>
    </source>
</reference>
<dbReference type="GO" id="GO:2000143">
    <property type="term" value="P:negative regulation of DNA-templated transcription initiation"/>
    <property type="evidence" value="ECO:0007669"/>
    <property type="project" value="TreeGrafter"/>
</dbReference>
<comment type="similarity">
    <text evidence="7">Belongs to the MraZ family.</text>
</comment>
<dbReference type="EMBL" id="RKRE01000002">
    <property type="protein sequence ID" value="RPF46789.1"/>
    <property type="molecule type" value="Genomic_DNA"/>
</dbReference>
<dbReference type="CDD" id="cd16320">
    <property type="entry name" value="MraZ_N"/>
    <property type="match status" value="1"/>
</dbReference>
<name>A0A3N5ANW5_9THEO</name>
<dbReference type="InterPro" id="IPR037914">
    <property type="entry name" value="SpoVT-AbrB_sf"/>
</dbReference>
<keyword evidence="5 7" id="KW-0238">DNA-binding</keyword>
<feature type="domain" description="SpoVT-AbrB" evidence="8">
    <location>
        <begin position="5"/>
        <end position="47"/>
    </location>
</feature>
<dbReference type="RefSeq" id="WP_123929036.1">
    <property type="nucleotide sequence ID" value="NZ_RKRE01000002.1"/>
</dbReference>
<dbReference type="InterPro" id="IPR038619">
    <property type="entry name" value="MraZ_sf"/>
</dbReference>
<dbReference type="AlphaFoldDB" id="A0A3N5ANW5"/>